<gene>
    <name evidence="2" type="ORF">Bccel_1659</name>
</gene>
<dbReference type="AlphaFoldDB" id="A0A0L6JLW6"/>
<protein>
    <submittedName>
        <fullName evidence="2">Metallophosphoesterase</fullName>
    </submittedName>
</protein>
<comment type="caution">
    <text evidence="2">The sequence shown here is derived from an EMBL/GenBank/DDBJ whole genome shotgun (WGS) entry which is preliminary data.</text>
</comment>
<dbReference type="RefSeq" id="WP_036941409.1">
    <property type="nucleotide sequence ID" value="NZ_JQKC01000015.1"/>
</dbReference>
<proteinExistence type="predicted"/>
<dbReference type="Gene3D" id="3.60.21.10">
    <property type="match status" value="1"/>
</dbReference>
<dbReference type="EMBL" id="LGTC01000001">
    <property type="protein sequence ID" value="KNY26397.1"/>
    <property type="molecule type" value="Genomic_DNA"/>
</dbReference>
<accession>A0A0L6JLW6</accession>
<dbReference type="InterPro" id="IPR004843">
    <property type="entry name" value="Calcineurin-like_PHP"/>
</dbReference>
<dbReference type="CDD" id="cd00838">
    <property type="entry name" value="MPP_superfamily"/>
    <property type="match status" value="1"/>
</dbReference>
<evidence type="ECO:0000313" key="3">
    <source>
        <dbReference type="Proteomes" id="UP000036923"/>
    </source>
</evidence>
<dbReference type="Pfam" id="PF00149">
    <property type="entry name" value="Metallophos"/>
    <property type="match status" value="1"/>
</dbReference>
<dbReference type="InterPro" id="IPR029052">
    <property type="entry name" value="Metallo-depent_PP-like"/>
</dbReference>
<name>A0A0L6JLW6_9FIRM</name>
<dbReference type="eggNOG" id="COG1409">
    <property type="taxonomic scope" value="Bacteria"/>
</dbReference>
<dbReference type="PANTHER" id="PTHR36492:SF2">
    <property type="entry name" value="[ACYL-CARRIER-PROTEIN] PHOSPHODIESTERASE PPTH"/>
    <property type="match status" value="1"/>
</dbReference>
<dbReference type="OrthoDB" id="113290at2"/>
<feature type="domain" description="Calcineurin-like phosphoesterase" evidence="1">
    <location>
        <begin position="1"/>
        <end position="156"/>
    </location>
</feature>
<sequence length="296" mass="33784">MKVAYTSDIHADITLNNSRLIPFLVKRIEDINPDVFVIAGDISNSLESLDNTLKLFSELSCLKVMVPGNHDVWVESNNSVRKGRDSFYKYRQAIPQVCQQNGFSYPITEPIIIGSTAIIGNIGWYDYSLADIRLESLYSFNDYAKGTFEEGTWNDTKYAVWLKSPNSSYWKDRLKALTNNMVFEMLFDELKNSVQNMPDNIGKLLVVLHTAPFKECIIPKDEPSPFDAYEGSTKIGEFIKSVSKNREVSIIFGHRHKKLFLDMGNIKLYRSPVGYLGESQTDYEKIAREVIGEFEV</sequence>
<keyword evidence="3" id="KW-1185">Reference proteome</keyword>
<reference evidence="3" key="1">
    <citation type="submission" date="2015-07" db="EMBL/GenBank/DDBJ databases">
        <title>Near-Complete Genome Sequence of the Cellulolytic Bacterium Bacteroides (Pseudobacteroides) cellulosolvens ATCC 35603.</title>
        <authorList>
            <person name="Dassa B."/>
            <person name="Utturkar S.M."/>
            <person name="Klingeman D.M."/>
            <person name="Hurt R.A."/>
            <person name="Keller M."/>
            <person name="Xu J."/>
            <person name="Reddy Y.H.K."/>
            <person name="Borovok I."/>
            <person name="Grinberg I.R."/>
            <person name="Lamed R."/>
            <person name="Zhivin O."/>
            <person name="Bayer E.A."/>
            <person name="Brown S.D."/>
        </authorList>
    </citation>
    <scope>NUCLEOTIDE SEQUENCE [LARGE SCALE GENOMIC DNA]</scope>
    <source>
        <strain evidence="3">DSM 2933</strain>
    </source>
</reference>
<dbReference type="PANTHER" id="PTHR36492">
    <property type="match status" value="1"/>
</dbReference>
<dbReference type="Proteomes" id="UP000036923">
    <property type="component" value="Unassembled WGS sequence"/>
</dbReference>
<organism evidence="2 3">
    <name type="scientific">Pseudobacteroides cellulosolvens ATCC 35603 = DSM 2933</name>
    <dbReference type="NCBI Taxonomy" id="398512"/>
    <lineage>
        <taxon>Bacteria</taxon>
        <taxon>Bacillati</taxon>
        <taxon>Bacillota</taxon>
        <taxon>Clostridia</taxon>
        <taxon>Eubacteriales</taxon>
        <taxon>Oscillospiraceae</taxon>
        <taxon>Pseudobacteroides</taxon>
    </lineage>
</organism>
<dbReference type="GO" id="GO:0016787">
    <property type="term" value="F:hydrolase activity"/>
    <property type="evidence" value="ECO:0007669"/>
    <property type="project" value="InterPro"/>
</dbReference>
<dbReference type="STRING" id="398512.Bccel_1659"/>
<dbReference type="SUPFAM" id="SSF56300">
    <property type="entry name" value="Metallo-dependent phosphatases"/>
    <property type="match status" value="1"/>
</dbReference>
<evidence type="ECO:0000313" key="2">
    <source>
        <dbReference type="EMBL" id="KNY26397.1"/>
    </source>
</evidence>
<dbReference type="InterPro" id="IPR052963">
    <property type="entry name" value="Pantetheine_PDE"/>
</dbReference>
<evidence type="ECO:0000259" key="1">
    <source>
        <dbReference type="Pfam" id="PF00149"/>
    </source>
</evidence>